<feature type="transmembrane region" description="Helical" evidence="6">
    <location>
        <begin position="256"/>
        <end position="274"/>
    </location>
</feature>
<evidence type="ECO:0000256" key="5">
    <source>
        <dbReference type="ARBA" id="ARBA00023136"/>
    </source>
</evidence>
<name>A0A177ECQ4_9MICR</name>
<keyword evidence="2 6" id="KW-0812">Transmembrane</keyword>
<evidence type="ECO:0000256" key="1">
    <source>
        <dbReference type="ARBA" id="ARBA00004479"/>
    </source>
</evidence>
<dbReference type="GeneID" id="93647431"/>
<dbReference type="GO" id="GO:0005793">
    <property type="term" value="C:endoplasmic reticulum-Golgi intermediate compartment"/>
    <property type="evidence" value="ECO:0007669"/>
    <property type="project" value="TreeGrafter"/>
</dbReference>
<dbReference type="GO" id="GO:0005789">
    <property type="term" value="C:endoplasmic reticulum membrane"/>
    <property type="evidence" value="ECO:0007669"/>
    <property type="project" value="TreeGrafter"/>
</dbReference>
<gene>
    <name evidence="9" type="ORF">NEDG_01081</name>
</gene>
<dbReference type="EMBL" id="LTDL01000042">
    <property type="protein sequence ID" value="OAG28942.1"/>
    <property type="molecule type" value="Genomic_DNA"/>
</dbReference>
<dbReference type="GO" id="GO:0030134">
    <property type="term" value="C:COPII-coated ER to Golgi transport vesicle"/>
    <property type="evidence" value="ECO:0007669"/>
    <property type="project" value="TreeGrafter"/>
</dbReference>
<evidence type="ECO:0000256" key="7">
    <source>
        <dbReference type="SAM" id="SignalP"/>
    </source>
</evidence>
<sequence length="289" mass="31911">MFMQTFLGLALCAIQALGDPGKMRLRHNLSLSLYPPFDTRRTNALEGWNTHGDFSIVSQARSSGIALTSHNPGSFGGLSSKKPMNMEEWRVGFEFKVDESASGCGVWITGKPVGMKSSGHFGGSTSIDGVLVFVTQERNALSGEAYPAVGLATGNGRSHQVLATVPVEKSPEFTLRIQYFDKTLTVMYGSDRSELKEVIAHKIETISKKSYLSVSGNTRSASSEIMIRQVMVGELHRYASRKLDEYEDDNHRARSSSVWVVFLLLMSAVGGYLYRQRAPGPTKRRDLKY</sequence>
<keyword evidence="10" id="KW-1185">Reference proteome</keyword>
<evidence type="ECO:0000259" key="8">
    <source>
        <dbReference type="Pfam" id="PF03388"/>
    </source>
</evidence>
<evidence type="ECO:0000256" key="3">
    <source>
        <dbReference type="ARBA" id="ARBA00022729"/>
    </source>
</evidence>
<comment type="subcellular location">
    <subcellularLocation>
        <location evidence="1">Membrane</location>
        <topology evidence="1">Single-pass type I membrane protein</topology>
    </subcellularLocation>
</comment>
<evidence type="ECO:0000256" key="6">
    <source>
        <dbReference type="SAM" id="Phobius"/>
    </source>
</evidence>
<proteinExistence type="predicted"/>
<dbReference type="STRING" id="1805483.A0A177ECQ4"/>
<dbReference type="InterPro" id="IPR005052">
    <property type="entry name" value="Lectin_leg"/>
</dbReference>
<dbReference type="GO" id="GO:0000139">
    <property type="term" value="C:Golgi membrane"/>
    <property type="evidence" value="ECO:0007669"/>
    <property type="project" value="TreeGrafter"/>
</dbReference>
<keyword evidence="5 6" id="KW-0472">Membrane</keyword>
<dbReference type="RefSeq" id="XP_067543687.1">
    <property type="nucleotide sequence ID" value="XM_067688499.1"/>
</dbReference>
<feature type="domain" description="L-type lectin-like" evidence="8">
    <location>
        <begin position="27"/>
        <end position="230"/>
    </location>
</feature>
<dbReference type="Gene3D" id="2.60.120.200">
    <property type="match status" value="1"/>
</dbReference>
<evidence type="ECO:0000256" key="4">
    <source>
        <dbReference type="ARBA" id="ARBA00022989"/>
    </source>
</evidence>
<dbReference type="GO" id="GO:0005537">
    <property type="term" value="F:D-mannose binding"/>
    <property type="evidence" value="ECO:0007669"/>
    <property type="project" value="TreeGrafter"/>
</dbReference>
<evidence type="ECO:0000313" key="9">
    <source>
        <dbReference type="EMBL" id="OAG28942.1"/>
    </source>
</evidence>
<dbReference type="Proteomes" id="UP000185944">
    <property type="component" value="Unassembled WGS sequence"/>
</dbReference>
<feature type="chain" id="PRO_5008060286" evidence="7">
    <location>
        <begin position="19"/>
        <end position="289"/>
    </location>
</feature>
<dbReference type="PANTHER" id="PTHR12223:SF28">
    <property type="entry name" value="LECTIN, MANNOSE BINDING 1 LIKE"/>
    <property type="match status" value="1"/>
</dbReference>
<keyword evidence="3 7" id="KW-0732">Signal</keyword>
<evidence type="ECO:0000256" key="2">
    <source>
        <dbReference type="ARBA" id="ARBA00022692"/>
    </source>
</evidence>
<comment type="caution">
    <text evidence="9">The sequence shown here is derived from an EMBL/GenBank/DDBJ whole genome shotgun (WGS) entry which is preliminary data.</text>
</comment>
<dbReference type="Pfam" id="PF03388">
    <property type="entry name" value="Lectin_leg-like"/>
    <property type="match status" value="1"/>
</dbReference>
<reference evidence="9 10" key="1">
    <citation type="submission" date="2016-02" db="EMBL/GenBank/DDBJ databases">
        <title>Discovery of a natural microsporidian pathogen with a broad tissue tropism in Caenorhabditis elegans.</title>
        <authorList>
            <person name="Luallen R.J."/>
            <person name="Reinke A.W."/>
            <person name="Tong L."/>
            <person name="Botts M.R."/>
            <person name="Felix M.-A."/>
            <person name="Troemel E.R."/>
        </authorList>
    </citation>
    <scope>NUCLEOTIDE SEQUENCE [LARGE SCALE GENOMIC DNA]</scope>
    <source>
        <strain evidence="9 10">JUm2807</strain>
    </source>
</reference>
<dbReference type="VEuPathDB" id="MicrosporidiaDB:NEDG_01081"/>
<dbReference type="SUPFAM" id="SSF49899">
    <property type="entry name" value="Concanavalin A-like lectins/glucanases"/>
    <property type="match status" value="1"/>
</dbReference>
<dbReference type="OrthoDB" id="270293at2759"/>
<dbReference type="PANTHER" id="PTHR12223">
    <property type="entry name" value="VESICULAR MANNOSE-BINDING LECTIN"/>
    <property type="match status" value="1"/>
</dbReference>
<organism evidence="9 10">
    <name type="scientific">Nematocida displodere</name>
    <dbReference type="NCBI Taxonomy" id="1805483"/>
    <lineage>
        <taxon>Eukaryota</taxon>
        <taxon>Fungi</taxon>
        <taxon>Fungi incertae sedis</taxon>
        <taxon>Microsporidia</taxon>
        <taxon>Nematocida</taxon>
    </lineage>
</organism>
<evidence type="ECO:0000313" key="10">
    <source>
        <dbReference type="Proteomes" id="UP000185944"/>
    </source>
</evidence>
<dbReference type="InterPro" id="IPR051136">
    <property type="entry name" value="Intracellular_Lectin-GPT"/>
</dbReference>
<protein>
    <submittedName>
        <fullName evidence="9">Lectin, mannose-binding 2</fullName>
    </submittedName>
</protein>
<dbReference type="AlphaFoldDB" id="A0A177ECQ4"/>
<feature type="signal peptide" evidence="7">
    <location>
        <begin position="1"/>
        <end position="18"/>
    </location>
</feature>
<dbReference type="GO" id="GO:0006888">
    <property type="term" value="P:endoplasmic reticulum to Golgi vesicle-mediated transport"/>
    <property type="evidence" value="ECO:0007669"/>
    <property type="project" value="TreeGrafter"/>
</dbReference>
<dbReference type="InterPro" id="IPR013320">
    <property type="entry name" value="ConA-like_dom_sf"/>
</dbReference>
<keyword evidence="4 6" id="KW-1133">Transmembrane helix</keyword>
<accession>A0A177ECQ4</accession>